<name>A0ABQ8ZY22_9ROSI</name>
<evidence type="ECO:0000313" key="1">
    <source>
        <dbReference type="EMBL" id="KAJ6313045.1"/>
    </source>
</evidence>
<dbReference type="EMBL" id="JAPFFI010000024">
    <property type="protein sequence ID" value="KAJ6313045.1"/>
    <property type="molecule type" value="Genomic_DNA"/>
</dbReference>
<reference evidence="1" key="2">
    <citation type="journal article" date="2023" name="Int. J. Mol. Sci.">
        <title>De Novo Assembly and Annotation of 11 Diverse Shrub Willow (Salix) Genomes Reveals Novel Gene Organization in Sex-Linked Regions.</title>
        <authorList>
            <person name="Hyden B."/>
            <person name="Feng K."/>
            <person name="Yates T.B."/>
            <person name="Jawdy S."/>
            <person name="Cereghino C."/>
            <person name="Smart L.B."/>
            <person name="Muchero W."/>
        </authorList>
    </citation>
    <scope>NUCLEOTIDE SEQUENCE</scope>
    <source>
        <tissue evidence="1">Shoot tip</tissue>
    </source>
</reference>
<protein>
    <submittedName>
        <fullName evidence="1">Uncharacterized protein</fullName>
    </submittedName>
</protein>
<sequence length="141" mass="15687">MNECITCFHWQSPNLFFQIPQNLAAPLESIDTCRDTTCVLLPVNEPRVLEYSALLGLASLYQRNTSFWNSLKQSEWPLIILGELFEWREVPISCGHGYVLACGSTCIRKSPELYLIKESGGQKQGHCSGALAHIIVLGSSS</sequence>
<evidence type="ECO:0000313" key="2">
    <source>
        <dbReference type="Proteomes" id="UP001141253"/>
    </source>
</evidence>
<reference evidence="1" key="1">
    <citation type="submission" date="2022-10" db="EMBL/GenBank/DDBJ databases">
        <authorList>
            <person name="Hyden B.L."/>
            <person name="Feng K."/>
            <person name="Yates T."/>
            <person name="Jawdy S."/>
            <person name="Smart L.B."/>
            <person name="Muchero W."/>
        </authorList>
    </citation>
    <scope>NUCLEOTIDE SEQUENCE</scope>
    <source>
        <tissue evidence="1">Shoot tip</tissue>
    </source>
</reference>
<accession>A0ABQ8ZY22</accession>
<dbReference type="Proteomes" id="UP001141253">
    <property type="component" value="Chromosome 10"/>
</dbReference>
<comment type="caution">
    <text evidence="1">The sequence shown here is derived from an EMBL/GenBank/DDBJ whole genome shotgun (WGS) entry which is preliminary data.</text>
</comment>
<organism evidence="1 2">
    <name type="scientific">Salix suchowensis</name>
    <dbReference type="NCBI Taxonomy" id="1278906"/>
    <lineage>
        <taxon>Eukaryota</taxon>
        <taxon>Viridiplantae</taxon>
        <taxon>Streptophyta</taxon>
        <taxon>Embryophyta</taxon>
        <taxon>Tracheophyta</taxon>
        <taxon>Spermatophyta</taxon>
        <taxon>Magnoliopsida</taxon>
        <taxon>eudicotyledons</taxon>
        <taxon>Gunneridae</taxon>
        <taxon>Pentapetalae</taxon>
        <taxon>rosids</taxon>
        <taxon>fabids</taxon>
        <taxon>Malpighiales</taxon>
        <taxon>Salicaceae</taxon>
        <taxon>Saliceae</taxon>
        <taxon>Salix</taxon>
    </lineage>
</organism>
<proteinExistence type="predicted"/>
<keyword evidence="2" id="KW-1185">Reference proteome</keyword>
<gene>
    <name evidence="1" type="ORF">OIU77_014544</name>
</gene>